<sequence length="562" mass="62924">MMKPTSGSVTSSIPGSGPSADTFDGHERRHASITLPMPKFLRDFKRRLLSNPGGKSSVWKNVSRSQPSLWYNLSFTVRSHYPPAEIFTLWLEQSAVLPLDITIKDFSSKSAGHPVPSRDTKYLDCLIPFCERWRSLRLIMDWAFIKHLLQTNRLHLPLLKRLFLRPPTFDQNTKLRSLEDAPSLSYFDCVSSFSPISDAAVYIPAASNITTLKLRGISQRPSSFYSLMQSCPQLRDCELSLPDDFRDSLNSGLNMVELPHLHSLELEFIGRAGCPEFLDKFTLPDLGCLRIEHNPLGENCIPDLTNPLPHLTALVERSESYLYELEFISIPGMPICCFTKCLRLIPSLASLSLVNCSLHVPSLCRVLAVERGDPNPILPELSSLTLLQDPYDNSFTGMPIFTGVPTSVSDFARSRWRSTGDSDDELSENESSSWEEDVPEDDWTSDDELSGNDSSSWEEDVSEEDWTTSEDESELGSQKDEDESEPSDSKEEDDQNSSESLMEFSEDDSAEESSGTSGYLVERLESLVISGALLLGKGRKSDRARLRALERQGMDIDIVDPA</sequence>
<accession>A0A6A4I0L3</accession>
<feature type="region of interest" description="Disordered" evidence="1">
    <location>
        <begin position="1"/>
        <end position="27"/>
    </location>
</feature>
<proteinExistence type="predicted"/>
<keyword evidence="3" id="KW-1185">Reference proteome</keyword>
<dbReference type="AlphaFoldDB" id="A0A6A4I0L3"/>
<feature type="region of interest" description="Disordered" evidence="1">
    <location>
        <begin position="415"/>
        <end position="517"/>
    </location>
</feature>
<dbReference type="SUPFAM" id="SSF52047">
    <property type="entry name" value="RNI-like"/>
    <property type="match status" value="1"/>
</dbReference>
<evidence type="ECO:0000313" key="3">
    <source>
        <dbReference type="Proteomes" id="UP000799118"/>
    </source>
</evidence>
<gene>
    <name evidence="2" type="ORF">BT96DRAFT_1016707</name>
</gene>
<protein>
    <recommendedName>
        <fullName evidence="4">F-box domain-containing protein</fullName>
    </recommendedName>
</protein>
<reference evidence="2" key="1">
    <citation type="journal article" date="2019" name="Environ. Microbiol.">
        <title>Fungal ecological strategies reflected in gene transcription - a case study of two litter decomposers.</title>
        <authorList>
            <person name="Barbi F."/>
            <person name="Kohler A."/>
            <person name="Barry K."/>
            <person name="Baskaran P."/>
            <person name="Daum C."/>
            <person name="Fauchery L."/>
            <person name="Ihrmark K."/>
            <person name="Kuo A."/>
            <person name="LaButti K."/>
            <person name="Lipzen A."/>
            <person name="Morin E."/>
            <person name="Grigoriev I.V."/>
            <person name="Henrissat B."/>
            <person name="Lindahl B."/>
            <person name="Martin F."/>
        </authorList>
    </citation>
    <scope>NUCLEOTIDE SEQUENCE</scope>
    <source>
        <strain evidence="2">JB14</strain>
    </source>
</reference>
<dbReference type="Gene3D" id="3.80.10.10">
    <property type="entry name" value="Ribonuclease Inhibitor"/>
    <property type="match status" value="1"/>
</dbReference>
<evidence type="ECO:0000313" key="2">
    <source>
        <dbReference type="EMBL" id="KAE9403871.1"/>
    </source>
</evidence>
<organism evidence="2 3">
    <name type="scientific">Gymnopus androsaceus JB14</name>
    <dbReference type="NCBI Taxonomy" id="1447944"/>
    <lineage>
        <taxon>Eukaryota</taxon>
        <taxon>Fungi</taxon>
        <taxon>Dikarya</taxon>
        <taxon>Basidiomycota</taxon>
        <taxon>Agaricomycotina</taxon>
        <taxon>Agaricomycetes</taxon>
        <taxon>Agaricomycetidae</taxon>
        <taxon>Agaricales</taxon>
        <taxon>Marasmiineae</taxon>
        <taxon>Omphalotaceae</taxon>
        <taxon>Gymnopus</taxon>
    </lineage>
</organism>
<evidence type="ECO:0008006" key="4">
    <source>
        <dbReference type="Google" id="ProtNLM"/>
    </source>
</evidence>
<dbReference type="OrthoDB" id="2877316at2759"/>
<dbReference type="InterPro" id="IPR032675">
    <property type="entry name" value="LRR_dom_sf"/>
</dbReference>
<dbReference type="Proteomes" id="UP000799118">
    <property type="component" value="Unassembled WGS sequence"/>
</dbReference>
<feature type="compositionally biased region" description="Acidic residues" evidence="1">
    <location>
        <begin position="421"/>
        <end position="496"/>
    </location>
</feature>
<dbReference type="EMBL" id="ML769421">
    <property type="protein sequence ID" value="KAE9403871.1"/>
    <property type="molecule type" value="Genomic_DNA"/>
</dbReference>
<evidence type="ECO:0000256" key="1">
    <source>
        <dbReference type="SAM" id="MobiDB-lite"/>
    </source>
</evidence>
<name>A0A6A4I0L3_9AGAR</name>
<feature type="compositionally biased region" description="Polar residues" evidence="1">
    <location>
        <begin position="1"/>
        <end position="14"/>
    </location>
</feature>